<reference evidence="2 3" key="1">
    <citation type="submission" date="2021-11" db="EMBL/GenBank/DDBJ databases">
        <title>Draft genome sequence of Paenibacillus profundus YoMME, a new Gram-positive bacteria with exoelectrogenic properties.</title>
        <authorList>
            <person name="Hubenova Y."/>
            <person name="Hubenova E."/>
            <person name="Manasiev Y."/>
            <person name="Peykov S."/>
            <person name="Mitov M."/>
        </authorList>
    </citation>
    <scope>NUCLEOTIDE SEQUENCE [LARGE SCALE GENOMIC DNA]</scope>
    <source>
        <strain evidence="2 3">YoMME</strain>
    </source>
</reference>
<protein>
    <submittedName>
        <fullName evidence="2">AbrB/MazE/SpoVT family DNA-binding domain-containing protein</fullName>
    </submittedName>
</protein>
<dbReference type="Gene3D" id="2.10.260.10">
    <property type="match status" value="1"/>
</dbReference>
<gene>
    <name evidence="2" type="ORF">LQV63_06385</name>
</gene>
<dbReference type="InterPro" id="IPR037914">
    <property type="entry name" value="SpoVT-AbrB_sf"/>
</dbReference>
<dbReference type="SUPFAM" id="SSF89447">
    <property type="entry name" value="AbrB/MazE/MraZ-like"/>
    <property type="match status" value="1"/>
</dbReference>
<evidence type="ECO:0000313" key="3">
    <source>
        <dbReference type="Proteomes" id="UP001199916"/>
    </source>
</evidence>
<accession>A0ABS8YDG7</accession>
<feature type="domain" description="VHS" evidence="1">
    <location>
        <begin position="1"/>
        <end position="59"/>
    </location>
</feature>
<keyword evidence="3" id="KW-1185">Reference proteome</keyword>
<dbReference type="InterPro" id="IPR002014">
    <property type="entry name" value="VHS_dom"/>
</dbReference>
<dbReference type="GO" id="GO:0003677">
    <property type="term" value="F:DNA binding"/>
    <property type="evidence" value="ECO:0007669"/>
    <property type="project" value="UniProtKB-KW"/>
</dbReference>
<keyword evidence="2" id="KW-0238">DNA-binding</keyword>
<organism evidence="2 3">
    <name type="scientific">Paenibacillus profundus</name>
    <dbReference type="NCBI Taxonomy" id="1173085"/>
    <lineage>
        <taxon>Bacteria</taxon>
        <taxon>Bacillati</taxon>
        <taxon>Bacillota</taxon>
        <taxon>Bacilli</taxon>
        <taxon>Bacillales</taxon>
        <taxon>Paenibacillaceae</taxon>
        <taxon>Paenibacillus</taxon>
    </lineage>
</organism>
<dbReference type="PROSITE" id="PS50179">
    <property type="entry name" value="VHS"/>
    <property type="match status" value="1"/>
</dbReference>
<proteinExistence type="predicted"/>
<evidence type="ECO:0000259" key="1">
    <source>
        <dbReference type="PROSITE" id="PS50179"/>
    </source>
</evidence>
<dbReference type="Proteomes" id="UP001199916">
    <property type="component" value="Unassembled WGS sequence"/>
</dbReference>
<evidence type="ECO:0000313" key="2">
    <source>
        <dbReference type="EMBL" id="MCE5168934.1"/>
    </source>
</evidence>
<dbReference type="EMBL" id="JAJNBZ010000003">
    <property type="protein sequence ID" value="MCE5168934.1"/>
    <property type="molecule type" value="Genomic_DNA"/>
</dbReference>
<comment type="caution">
    <text evidence="2">The sequence shown here is derived from an EMBL/GenBank/DDBJ whole genome shotgun (WGS) entry which is preliminary data.</text>
</comment>
<name>A0ABS8YDG7_9BACL</name>
<sequence length="85" mass="9470">MNISEKINACAAGKRKECNELKRKLMRIGNSFGVIFTKEMLDKLDAECGDTLDVEISERTGEVIIRKSPTGGNQKRFHELGKASI</sequence>